<keyword evidence="2" id="KW-0378">Hydrolase</keyword>
<dbReference type="PANTHER" id="PTHR43736">
    <property type="entry name" value="ADP-RIBOSE PYROPHOSPHATASE"/>
    <property type="match status" value="1"/>
</dbReference>
<dbReference type="Gene3D" id="1.10.10.10">
    <property type="entry name" value="Winged helix-like DNA-binding domain superfamily/Winged helix DNA-binding domain"/>
    <property type="match status" value="1"/>
</dbReference>
<name>A0ABR9DSH7_9MICO</name>
<dbReference type="RefSeq" id="WP_192281056.1">
    <property type="nucleotide sequence ID" value="NZ_JACZDF010000006.1"/>
</dbReference>
<dbReference type="InterPro" id="IPR015797">
    <property type="entry name" value="NUDIX_hydrolase-like_dom_sf"/>
</dbReference>
<dbReference type="InterPro" id="IPR054105">
    <property type="entry name" value="WHD_NrtR"/>
</dbReference>
<comment type="caution">
    <text evidence="2">The sequence shown here is derived from an EMBL/GenBank/DDBJ whole genome shotgun (WGS) entry which is preliminary data.</text>
</comment>
<dbReference type="CDD" id="cd18873">
    <property type="entry name" value="NUDIX_NadM_like"/>
    <property type="match status" value="1"/>
</dbReference>
<dbReference type="InterPro" id="IPR036388">
    <property type="entry name" value="WH-like_DNA-bd_sf"/>
</dbReference>
<dbReference type="PANTHER" id="PTHR43736:SF4">
    <property type="entry name" value="SLR1690 PROTEIN"/>
    <property type="match status" value="1"/>
</dbReference>
<dbReference type="InterPro" id="IPR036390">
    <property type="entry name" value="WH_DNA-bd_sf"/>
</dbReference>
<dbReference type="Pfam" id="PF00293">
    <property type="entry name" value="NUDIX"/>
    <property type="match status" value="1"/>
</dbReference>
<dbReference type="EMBL" id="JACZDF010000006">
    <property type="protein sequence ID" value="MBD9700085.1"/>
    <property type="molecule type" value="Genomic_DNA"/>
</dbReference>
<keyword evidence="3" id="KW-1185">Reference proteome</keyword>
<proteinExistence type="predicted"/>
<dbReference type="Proteomes" id="UP000642107">
    <property type="component" value="Unassembled WGS sequence"/>
</dbReference>
<organism evidence="2 3">
    <name type="scientific">Flavimobilis rhizosphaerae</name>
    <dbReference type="NCBI Taxonomy" id="2775421"/>
    <lineage>
        <taxon>Bacteria</taxon>
        <taxon>Bacillati</taxon>
        <taxon>Actinomycetota</taxon>
        <taxon>Actinomycetes</taxon>
        <taxon>Micrococcales</taxon>
        <taxon>Jonesiaceae</taxon>
        <taxon>Flavimobilis</taxon>
    </lineage>
</organism>
<reference evidence="2 3" key="1">
    <citation type="submission" date="2020-09" db="EMBL/GenBank/DDBJ databases">
        <title>Flavimobilis rhizosphaerae sp. nov., isolated from rhizosphere soil of Spartina alterniflora.</title>
        <authorList>
            <person name="Hanqin C."/>
        </authorList>
    </citation>
    <scope>NUCLEOTIDE SEQUENCE [LARGE SCALE GENOMIC DNA]</scope>
    <source>
        <strain evidence="2 3">GY 10621</strain>
    </source>
</reference>
<gene>
    <name evidence="2" type="ORF">IGS67_11380</name>
</gene>
<protein>
    <submittedName>
        <fullName evidence="2">NUDIX hydrolase</fullName>
    </submittedName>
</protein>
<dbReference type="PROSITE" id="PS51462">
    <property type="entry name" value="NUDIX"/>
    <property type="match status" value="1"/>
</dbReference>
<evidence type="ECO:0000313" key="3">
    <source>
        <dbReference type="Proteomes" id="UP000642107"/>
    </source>
</evidence>
<feature type="domain" description="Nudix hydrolase" evidence="1">
    <location>
        <begin position="22"/>
        <end position="148"/>
    </location>
</feature>
<dbReference type="InterPro" id="IPR000086">
    <property type="entry name" value="NUDIX_hydrolase_dom"/>
</dbReference>
<dbReference type="Gene3D" id="3.90.79.10">
    <property type="entry name" value="Nucleoside Triphosphate Pyrophosphohydrolase"/>
    <property type="match status" value="1"/>
</dbReference>
<accession>A0ABR9DSH7</accession>
<evidence type="ECO:0000259" key="1">
    <source>
        <dbReference type="PROSITE" id="PS51462"/>
    </source>
</evidence>
<dbReference type="GO" id="GO:0016787">
    <property type="term" value="F:hydrolase activity"/>
    <property type="evidence" value="ECO:0007669"/>
    <property type="project" value="UniProtKB-KW"/>
</dbReference>
<dbReference type="SUPFAM" id="SSF55811">
    <property type="entry name" value="Nudix"/>
    <property type="match status" value="1"/>
</dbReference>
<dbReference type="Pfam" id="PF21906">
    <property type="entry name" value="WHD_NrtR"/>
    <property type="match status" value="1"/>
</dbReference>
<dbReference type="SUPFAM" id="SSF46785">
    <property type="entry name" value="Winged helix' DNA-binding domain"/>
    <property type="match status" value="1"/>
</dbReference>
<evidence type="ECO:0000313" key="2">
    <source>
        <dbReference type="EMBL" id="MBD9700085.1"/>
    </source>
</evidence>
<sequence length="219" mass="24082">MPDDTPAYRDSHGRTLTDYPRPSVAVDTAVLTVEDNALCVLLTPESRAHRTSGWALPGTFLHPGETLREAALRALRTKAGVDGLDPRQLHVFDAPDRDDRGWVLSVAHVDAVRADRIPRTATTRIVPVAEVPPLPYDHRAILDAAVDDLRAEHAARPDPRGLLGPEPFTVRDLRVLHEAVTGERVNADTFRRTMLPGLRATGELRRGARGKPAELFVRA</sequence>